<keyword evidence="4" id="KW-0812">Transmembrane</keyword>
<dbReference type="Proteomes" id="UP000031672">
    <property type="component" value="Unassembled WGS sequence"/>
</dbReference>
<name>A0A0C2JMU4_9VIBR</name>
<dbReference type="GO" id="GO:0005886">
    <property type="term" value="C:plasma membrane"/>
    <property type="evidence" value="ECO:0007669"/>
    <property type="project" value="TreeGrafter"/>
</dbReference>
<dbReference type="SMART" id="SM00267">
    <property type="entry name" value="GGDEF"/>
    <property type="match status" value="1"/>
</dbReference>
<feature type="transmembrane region" description="Helical" evidence="4">
    <location>
        <begin position="16"/>
        <end position="36"/>
    </location>
</feature>
<evidence type="ECO:0000256" key="1">
    <source>
        <dbReference type="ARBA" id="ARBA00001946"/>
    </source>
</evidence>
<dbReference type="InterPro" id="IPR043128">
    <property type="entry name" value="Rev_trsase/Diguanyl_cyclase"/>
</dbReference>
<keyword evidence="7" id="KW-1185">Reference proteome</keyword>
<comment type="catalytic activity">
    <reaction evidence="3">
        <text>2 GTP = 3',3'-c-di-GMP + 2 diphosphate</text>
        <dbReference type="Rhea" id="RHEA:24898"/>
        <dbReference type="ChEBI" id="CHEBI:33019"/>
        <dbReference type="ChEBI" id="CHEBI:37565"/>
        <dbReference type="ChEBI" id="CHEBI:58805"/>
        <dbReference type="EC" id="2.7.7.65"/>
    </reaction>
</comment>
<evidence type="ECO:0000256" key="3">
    <source>
        <dbReference type="ARBA" id="ARBA00034247"/>
    </source>
</evidence>
<protein>
    <recommendedName>
        <fullName evidence="2">diguanylate cyclase</fullName>
        <ecNumber evidence="2">2.7.7.65</ecNumber>
    </recommendedName>
</protein>
<evidence type="ECO:0000313" key="6">
    <source>
        <dbReference type="EMBL" id="KII80957.1"/>
    </source>
</evidence>
<keyword evidence="4" id="KW-1133">Transmembrane helix</keyword>
<feature type="transmembrane region" description="Helical" evidence="4">
    <location>
        <begin position="93"/>
        <end position="111"/>
    </location>
</feature>
<dbReference type="InterPro" id="IPR048435">
    <property type="entry name" value="MASE6"/>
</dbReference>
<dbReference type="Pfam" id="PF00990">
    <property type="entry name" value="GGDEF"/>
    <property type="match status" value="1"/>
</dbReference>
<accession>A0A0C2JMU4</accession>
<proteinExistence type="predicted"/>
<dbReference type="EC" id="2.7.7.65" evidence="2"/>
<dbReference type="AlphaFoldDB" id="A0A0C2JMU4"/>
<dbReference type="STRING" id="1461322.OJ16_06640"/>
<dbReference type="RefSeq" id="WP_040988587.1">
    <property type="nucleotide sequence ID" value="NZ_JTKH01000006.1"/>
</dbReference>
<dbReference type="CDD" id="cd01949">
    <property type="entry name" value="GGDEF"/>
    <property type="match status" value="1"/>
</dbReference>
<organism evidence="6 7">
    <name type="scientific">Vibrio renipiscarius</name>
    <dbReference type="NCBI Taxonomy" id="1461322"/>
    <lineage>
        <taxon>Bacteria</taxon>
        <taxon>Pseudomonadati</taxon>
        <taxon>Pseudomonadota</taxon>
        <taxon>Gammaproteobacteria</taxon>
        <taxon>Vibrionales</taxon>
        <taxon>Vibrionaceae</taxon>
        <taxon>Vibrio</taxon>
    </lineage>
</organism>
<evidence type="ECO:0000256" key="2">
    <source>
        <dbReference type="ARBA" id="ARBA00012528"/>
    </source>
</evidence>
<feature type="transmembrane region" description="Helical" evidence="4">
    <location>
        <begin position="70"/>
        <end position="87"/>
    </location>
</feature>
<keyword evidence="4" id="KW-0472">Membrane</keyword>
<feature type="domain" description="GGDEF" evidence="5">
    <location>
        <begin position="207"/>
        <end position="338"/>
    </location>
</feature>
<evidence type="ECO:0000313" key="7">
    <source>
        <dbReference type="Proteomes" id="UP000031672"/>
    </source>
</evidence>
<gene>
    <name evidence="6" type="ORF">OJ16_06640</name>
</gene>
<dbReference type="EMBL" id="JTKH01000006">
    <property type="protein sequence ID" value="KII80957.1"/>
    <property type="molecule type" value="Genomic_DNA"/>
</dbReference>
<dbReference type="InterPro" id="IPR029787">
    <property type="entry name" value="Nucleotide_cyclase"/>
</dbReference>
<dbReference type="PROSITE" id="PS50887">
    <property type="entry name" value="GGDEF"/>
    <property type="match status" value="1"/>
</dbReference>
<dbReference type="OrthoDB" id="9812260at2"/>
<dbReference type="Gene3D" id="3.30.70.270">
    <property type="match status" value="1"/>
</dbReference>
<dbReference type="Pfam" id="PF20966">
    <property type="entry name" value="MASE6"/>
    <property type="match status" value="1"/>
</dbReference>
<feature type="transmembrane region" description="Helical" evidence="4">
    <location>
        <begin position="142"/>
        <end position="161"/>
    </location>
</feature>
<sequence>MEEDLFNTARYLRRAVLLWLSFILAGASIVITFLNLTLHQPILLISLEVLFGFFSALMCFYTYRNYYSKWLSTLYCYTWIIVVTINTSYSQTYHGAFIWATVFPLMFYLVLGRKHGSLATLIGLIFTSMATLYRAQQINDEVNTYISMNFLLCYLCIWAITHTIEVKRNSSDQSLGQLASRDSLTGVYNRHALVHHFGANRTETKQHPMSLLILDLDFFKSVNDQHGHDVGDKVLIQAANLIDTYSGEHAVYRIGGEEFCITLKDTGKEKAIEKAERIRKAIAEFNFSPIEKAISLTASIGVYQYTAQDKLESVLQMADVELYKAKKNGRNQVMVNISTEQMIS</sequence>
<dbReference type="InterPro" id="IPR050469">
    <property type="entry name" value="Diguanylate_Cyclase"/>
</dbReference>
<comment type="cofactor">
    <cofactor evidence="1">
        <name>Mg(2+)</name>
        <dbReference type="ChEBI" id="CHEBI:18420"/>
    </cofactor>
</comment>
<dbReference type="GO" id="GO:0043709">
    <property type="term" value="P:cell adhesion involved in single-species biofilm formation"/>
    <property type="evidence" value="ECO:0007669"/>
    <property type="project" value="TreeGrafter"/>
</dbReference>
<dbReference type="FunFam" id="3.30.70.270:FF:000001">
    <property type="entry name" value="Diguanylate cyclase domain protein"/>
    <property type="match status" value="1"/>
</dbReference>
<dbReference type="PANTHER" id="PTHR45138">
    <property type="entry name" value="REGULATORY COMPONENTS OF SENSORY TRANSDUCTION SYSTEM"/>
    <property type="match status" value="1"/>
</dbReference>
<evidence type="ECO:0000256" key="4">
    <source>
        <dbReference type="SAM" id="Phobius"/>
    </source>
</evidence>
<dbReference type="PANTHER" id="PTHR45138:SF9">
    <property type="entry name" value="DIGUANYLATE CYCLASE DGCM-RELATED"/>
    <property type="match status" value="1"/>
</dbReference>
<dbReference type="GO" id="GO:0052621">
    <property type="term" value="F:diguanylate cyclase activity"/>
    <property type="evidence" value="ECO:0007669"/>
    <property type="project" value="UniProtKB-EC"/>
</dbReference>
<feature type="transmembrane region" description="Helical" evidence="4">
    <location>
        <begin position="42"/>
        <end position="63"/>
    </location>
</feature>
<dbReference type="SUPFAM" id="SSF55073">
    <property type="entry name" value="Nucleotide cyclase"/>
    <property type="match status" value="1"/>
</dbReference>
<comment type="caution">
    <text evidence="6">The sequence shown here is derived from an EMBL/GenBank/DDBJ whole genome shotgun (WGS) entry which is preliminary data.</text>
</comment>
<dbReference type="GO" id="GO:1902201">
    <property type="term" value="P:negative regulation of bacterial-type flagellum-dependent cell motility"/>
    <property type="evidence" value="ECO:0007669"/>
    <property type="project" value="TreeGrafter"/>
</dbReference>
<dbReference type="NCBIfam" id="TIGR00254">
    <property type="entry name" value="GGDEF"/>
    <property type="match status" value="1"/>
</dbReference>
<accession>A0A0C2P3D9</accession>
<reference evidence="6 7" key="1">
    <citation type="submission" date="2014-11" db="EMBL/GenBank/DDBJ databases">
        <title>Draft Genome Sequence of Vibrio piscirenalis strains CECT 8603T and CECT 8604, two marine Gammaproteobacterium isolated from cultured gilthead sea bream (Sparus aurata).</title>
        <authorList>
            <person name="Arahal D.R."/>
            <person name="Rodrigo-Torres L."/>
            <person name="Lucena T."/>
            <person name="Pujalte M.J."/>
        </authorList>
    </citation>
    <scope>NUCLEOTIDE SEQUENCE [LARGE SCALE GENOMIC DNA]</scope>
    <source>
        <strain evidence="6 7">DCR 1-4-2</strain>
    </source>
</reference>
<evidence type="ECO:0000259" key="5">
    <source>
        <dbReference type="PROSITE" id="PS50887"/>
    </source>
</evidence>
<dbReference type="InterPro" id="IPR000160">
    <property type="entry name" value="GGDEF_dom"/>
</dbReference>